<keyword evidence="3" id="KW-0472">Membrane</keyword>
<dbReference type="GO" id="GO:0016020">
    <property type="term" value="C:membrane"/>
    <property type="evidence" value="ECO:0007669"/>
    <property type="project" value="InterPro"/>
</dbReference>
<keyword evidence="6" id="KW-1185">Reference proteome</keyword>
<dbReference type="Gene3D" id="1.10.287.950">
    <property type="entry name" value="Methyl-accepting chemotaxis protein"/>
    <property type="match status" value="1"/>
</dbReference>
<feature type="transmembrane region" description="Helical" evidence="3">
    <location>
        <begin position="28"/>
        <end position="47"/>
    </location>
</feature>
<dbReference type="InterPro" id="IPR004089">
    <property type="entry name" value="MCPsignal_dom"/>
</dbReference>
<keyword evidence="3" id="KW-0812">Transmembrane</keyword>
<gene>
    <name evidence="5" type="ORF">BCM02_10893</name>
</gene>
<name>A0A5S5BZR3_9BACL</name>
<proteinExistence type="predicted"/>
<reference evidence="5 6" key="1">
    <citation type="submission" date="2019-07" db="EMBL/GenBank/DDBJ databases">
        <title>Genomic Encyclopedia of Type Strains, Phase III (KMG-III): the genomes of soil and plant-associated and newly described type strains.</title>
        <authorList>
            <person name="Whitman W."/>
        </authorList>
    </citation>
    <scope>NUCLEOTIDE SEQUENCE [LARGE SCALE GENOMIC DNA]</scope>
    <source>
        <strain evidence="5 6">BL24</strain>
    </source>
</reference>
<sequence>MQDAPQPRKTRDAGYDSRERDLIRRNKVVLVALLIVAALSLMSVFALDSITASSMITIGISLVNTTIFGIMHYLRKGIRVIGYYAIAGTLISSTYLMIATPDLNNVFLIYYAIMMSLIYMRLPLTAGVSSWGLGILIYLISQTDDHDAASAYVVYYLLLNILFFSLLRVSNFVMKEIEASRAETEQLLAAQQAQKDELIGFVKKLSLNMGDISANSSQNMSSFQEMSHAFQQIASGSAVQMEATVEIDDKVSGLAGMTRSIADSSATLRQEAWSTGELSKSGQEQMAQLLDTLTRFKADTDAMTAEFGELIRQLAQTSQFSETIKEIASQTNLLSLNASIEAARAGEHGQGFAVVASEIRKLADMAGGAADEISSRLNAFSLQSNATLGRMEQVSVQMEQSYAMSNNTKSAFESIDRAIANLNRISDGYGDHMAQMTDSVDAIKSSTGHLAAAAEQASASLQELLATVENLLRGNERTTDSISEVNRTLQNIG</sequence>
<evidence type="ECO:0000313" key="6">
    <source>
        <dbReference type="Proteomes" id="UP000323257"/>
    </source>
</evidence>
<evidence type="ECO:0000259" key="4">
    <source>
        <dbReference type="PROSITE" id="PS50111"/>
    </source>
</evidence>
<organism evidence="5 6">
    <name type="scientific">Paenibacillus methanolicus</name>
    <dbReference type="NCBI Taxonomy" id="582686"/>
    <lineage>
        <taxon>Bacteria</taxon>
        <taxon>Bacillati</taxon>
        <taxon>Bacillota</taxon>
        <taxon>Bacilli</taxon>
        <taxon>Bacillales</taxon>
        <taxon>Paenibacillaceae</taxon>
        <taxon>Paenibacillus</taxon>
    </lineage>
</organism>
<dbReference type="RefSeq" id="WP_187434334.1">
    <property type="nucleotide sequence ID" value="NZ_VNHS01000008.1"/>
</dbReference>
<keyword evidence="3" id="KW-1133">Transmembrane helix</keyword>
<protein>
    <submittedName>
        <fullName evidence="5">Methyl-accepting chemotaxis protein</fullName>
    </submittedName>
</protein>
<feature type="transmembrane region" description="Helical" evidence="3">
    <location>
        <begin position="152"/>
        <end position="174"/>
    </location>
</feature>
<feature type="transmembrane region" description="Helical" evidence="3">
    <location>
        <begin position="81"/>
        <end position="98"/>
    </location>
</feature>
<dbReference type="PANTHER" id="PTHR32089:SF114">
    <property type="entry name" value="METHYL-ACCEPTING CHEMOTAXIS PROTEIN MCPB"/>
    <property type="match status" value="1"/>
</dbReference>
<dbReference type="AlphaFoldDB" id="A0A5S5BZR3"/>
<dbReference type="EMBL" id="VNHS01000008">
    <property type="protein sequence ID" value="TYP72439.1"/>
    <property type="molecule type" value="Genomic_DNA"/>
</dbReference>
<evidence type="ECO:0000313" key="5">
    <source>
        <dbReference type="EMBL" id="TYP72439.1"/>
    </source>
</evidence>
<evidence type="ECO:0000256" key="1">
    <source>
        <dbReference type="ARBA" id="ARBA00023224"/>
    </source>
</evidence>
<dbReference type="PANTHER" id="PTHR32089">
    <property type="entry name" value="METHYL-ACCEPTING CHEMOTAXIS PROTEIN MCPB"/>
    <property type="match status" value="1"/>
</dbReference>
<dbReference type="PROSITE" id="PS50111">
    <property type="entry name" value="CHEMOTAXIS_TRANSDUC_2"/>
    <property type="match status" value="1"/>
</dbReference>
<dbReference type="Pfam" id="PF00015">
    <property type="entry name" value="MCPsignal"/>
    <property type="match status" value="1"/>
</dbReference>
<keyword evidence="1 2" id="KW-0807">Transducer</keyword>
<evidence type="ECO:0000256" key="3">
    <source>
        <dbReference type="SAM" id="Phobius"/>
    </source>
</evidence>
<dbReference type="Proteomes" id="UP000323257">
    <property type="component" value="Unassembled WGS sequence"/>
</dbReference>
<dbReference type="GO" id="GO:0007165">
    <property type="term" value="P:signal transduction"/>
    <property type="evidence" value="ECO:0007669"/>
    <property type="project" value="UniProtKB-KW"/>
</dbReference>
<dbReference type="SMART" id="SM00283">
    <property type="entry name" value="MA"/>
    <property type="match status" value="1"/>
</dbReference>
<feature type="domain" description="Methyl-accepting transducer" evidence="4">
    <location>
        <begin position="215"/>
        <end position="465"/>
    </location>
</feature>
<dbReference type="SUPFAM" id="SSF58104">
    <property type="entry name" value="Methyl-accepting chemotaxis protein (MCP) signaling domain"/>
    <property type="match status" value="1"/>
</dbReference>
<feature type="transmembrane region" description="Helical" evidence="3">
    <location>
        <begin position="53"/>
        <end position="74"/>
    </location>
</feature>
<comment type="caution">
    <text evidence="5">The sequence shown here is derived from an EMBL/GenBank/DDBJ whole genome shotgun (WGS) entry which is preliminary data.</text>
</comment>
<feature type="transmembrane region" description="Helical" evidence="3">
    <location>
        <begin position="118"/>
        <end position="140"/>
    </location>
</feature>
<accession>A0A5S5BZR3</accession>
<evidence type="ECO:0000256" key="2">
    <source>
        <dbReference type="PROSITE-ProRule" id="PRU00284"/>
    </source>
</evidence>